<dbReference type="Proteomes" id="UP001231649">
    <property type="component" value="Chromosome 7"/>
</dbReference>
<comment type="caution">
    <text evidence="1">The sequence shown here is derived from an EMBL/GenBank/DDBJ whole genome shotgun (WGS) entry which is preliminary data.</text>
</comment>
<keyword evidence="2" id="KW-1185">Reference proteome</keyword>
<gene>
    <name evidence="1" type="ORF">PYW08_015614</name>
</gene>
<evidence type="ECO:0000313" key="2">
    <source>
        <dbReference type="Proteomes" id="UP001231649"/>
    </source>
</evidence>
<sequence length="117" mass="13908">MYFKRKDFSTAQLYSEAQVLTVRQLFILRAVLRRHSMLPITPSVLLRRKQFPVSDTVKCRTAFASRQFLATSSRLYNKINKKLSIYIRTKYEVKNILTKWLQKLSYDETENLLKINS</sequence>
<reference evidence="1" key="1">
    <citation type="submission" date="2023-03" db="EMBL/GenBank/DDBJ databases">
        <title>Chromosome-level genomes of two armyworms, Mythimna separata and Mythimna loreyi, provide insights into the biosynthesis and reception of sex pheromones.</title>
        <authorList>
            <person name="Zhao H."/>
        </authorList>
    </citation>
    <scope>NUCLEOTIDE SEQUENCE</scope>
    <source>
        <strain evidence="1">BeijingLab</strain>
    </source>
</reference>
<name>A0ACC2QXA6_9NEOP</name>
<evidence type="ECO:0000313" key="1">
    <source>
        <dbReference type="EMBL" id="KAJ8727217.1"/>
    </source>
</evidence>
<proteinExistence type="predicted"/>
<accession>A0ACC2QXA6</accession>
<dbReference type="EMBL" id="CM056783">
    <property type="protein sequence ID" value="KAJ8727217.1"/>
    <property type="molecule type" value="Genomic_DNA"/>
</dbReference>
<protein>
    <submittedName>
        <fullName evidence="1">Uncharacterized protein</fullName>
    </submittedName>
</protein>
<organism evidence="1 2">
    <name type="scientific">Mythimna loreyi</name>
    <dbReference type="NCBI Taxonomy" id="667449"/>
    <lineage>
        <taxon>Eukaryota</taxon>
        <taxon>Metazoa</taxon>
        <taxon>Ecdysozoa</taxon>
        <taxon>Arthropoda</taxon>
        <taxon>Hexapoda</taxon>
        <taxon>Insecta</taxon>
        <taxon>Pterygota</taxon>
        <taxon>Neoptera</taxon>
        <taxon>Endopterygota</taxon>
        <taxon>Lepidoptera</taxon>
        <taxon>Glossata</taxon>
        <taxon>Ditrysia</taxon>
        <taxon>Noctuoidea</taxon>
        <taxon>Noctuidae</taxon>
        <taxon>Noctuinae</taxon>
        <taxon>Hadenini</taxon>
        <taxon>Mythimna</taxon>
    </lineage>
</organism>